<feature type="compositionally biased region" description="Basic and acidic residues" evidence="1">
    <location>
        <begin position="215"/>
        <end position="234"/>
    </location>
</feature>
<evidence type="ECO:0000256" key="1">
    <source>
        <dbReference type="SAM" id="MobiDB-lite"/>
    </source>
</evidence>
<dbReference type="SUPFAM" id="SSF50494">
    <property type="entry name" value="Trypsin-like serine proteases"/>
    <property type="match status" value="1"/>
</dbReference>
<dbReference type="InterPro" id="IPR009003">
    <property type="entry name" value="Peptidase_S1_PA"/>
</dbReference>
<keyword evidence="4" id="KW-1185">Reference proteome</keyword>
<feature type="region of interest" description="Disordered" evidence="1">
    <location>
        <begin position="215"/>
        <end position="237"/>
    </location>
</feature>
<name>A0ABT2LM15_9HYPH</name>
<gene>
    <name evidence="3" type="ORF">N5A92_10615</name>
</gene>
<dbReference type="Pfam" id="PF25819">
    <property type="entry name" value="Nal1_C"/>
    <property type="match status" value="1"/>
</dbReference>
<dbReference type="InterPro" id="IPR057904">
    <property type="entry name" value="Nal1_C"/>
</dbReference>
<dbReference type="EMBL" id="JAOCZP010000003">
    <property type="protein sequence ID" value="MCT7375482.1"/>
    <property type="molecule type" value="Genomic_DNA"/>
</dbReference>
<feature type="domain" description="Nal1 C-terminal" evidence="2">
    <location>
        <begin position="247"/>
        <end position="331"/>
    </location>
</feature>
<evidence type="ECO:0000313" key="3">
    <source>
        <dbReference type="EMBL" id="MCT7375482.1"/>
    </source>
</evidence>
<proteinExistence type="predicted"/>
<sequence>MNFDSALELQAQIFSRVFDFVEAPTTAYVGRPPSSLYLDPLLLERGRVYRKTAKKRAVEDIALGVVTRDTASADARLAVLVQDRRKVRSTVVEDIVSFAKGEAEVLYIGRQRPLWTTARHDPLRLGSSISPITVEYAGTLGCFCSDNETGQRAILSNNHVLADVNKVAPPTPIMQPGARDGGRPGSDDIAALTRLVPIQYEGVPNFVDAAVATLSEHEREEDPHTLYSGEHKPEPAMTLKPEPLAEALPGMTVFKSGRTTSFTRGRVRAVSVNNFLVDMGDGLARFDDQIVIEMDMSPTRPFSRPGDSGSLIVDEEGRPVGLLFSGSASGGAGGVGITGANPISSVVQHLGVTLI</sequence>
<reference evidence="3 4" key="1">
    <citation type="submission" date="2022-09" db="EMBL/GenBank/DDBJ databases">
        <title>Chelativorans salina sp. nov., a novel slightly halophilic bacterium isolated from a saline lake sediment enrichment.</title>
        <authorList>
            <person name="Gao L."/>
            <person name="Fang B.-Z."/>
            <person name="Li W.-J."/>
        </authorList>
    </citation>
    <scope>NUCLEOTIDE SEQUENCE [LARGE SCALE GENOMIC DNA]</scope>
    <source>
        <strain evidence="3 4">EGI FJ00035</strain>
    </source>
</reference>
<dbReference type="Gene3D" id="2.40.10.10">
    <property type="entry name" value="Trypsin-like serine proteases"/>
    <property type="match status" value="1"/>
</dbReference>
<comment type="caution">
    <text evidence="3">The sequence shown here is derived from an EMBL/GenBank/DDBJ whole genome shotgun (WGS) entry which is preliminary data.</text>
</comment>
<evidence type="ECO:0000313" key="4">
    <source>
        <dbReference type="Proteomes" id="UP001320831"/>
    </source>
</evidence>
<organism evidence="3 4">
    <name type="scientific">Chelativorans salis</name>
    <dbReference type="NCBI Taxonomy" id="2978478"/>
    <lineage>
        <taxon>Bacteria</taxon>
        <taxon>Pseudomonadati</taxon>
        <taxon>Pseudomonadota</taxon>
        <taxon>Alphaproteobacteria</taxon>
        <taxon>Hyphomicrobiales</taxon>
        <taxon>Phyllobacteriaceae</taxon>
        <taxon>Chelativorans</taxon>
    </lineage>
</organism>
<dbReference type="RefSeq" id="WP_260902522.1">
    <property type="nucleotide sequence ID" value="NZ_JAOCZP010000003.1"/>
</dbReference>
<dbReference type="InterPro" id="IPR043504">
    <property type="entry name" value="Peptidase_S1_PA_chymotrypsin"/>
</dbReference>
<accession>A0ABT2LM15</accession>
<evidence type="ECO:0000259" key="2">
    <source>
        <dbReference type="Pfam" id="PF25819"/>
    </source>
</evidence>
<dbReference type="Proteomes" id="UP001320831">
    <property type="component" value="Unassembled WGS sequence"/>
</dbReference>
<protein>
    <submittedName>
        <fullName evidence="3">S1 family peptidase</fullName>
    </submittedName>
</protein>